<dbReference type="PROSITE" id="PS51786">
    <property type="entry name" value="LON_PROTEOLYTIC"/>
    <property type="match status" value="1"/>
</dbReference>
<evidence type="ECO:0000256" key="2">
    <source>
        <dbReference type="PROSITE-ProRule" id="PRU01122"/>
    </source>
</evidence>
<sequence length="677" mass="75922">MEELKHQELLPDFQELLNAEHKDGVTFASFQKRAQNAIQELVYTSKPNPIMLLNTAGCNPEKCIKDLLLGCEHPPRELHDIIYAENLNNELAPTWLHIKTGTADEFNKQIIELLNKINHKINAEDDFLQIMKKQPGNTKLETYLSDLSIFMAKGGEFTYPVLMNLMVCHEEGKAPVIYARDLTWKKLFGGVNYLTENGTTYSHHHLLEAGLLRKADGGFLIIPAEELIHNPMLWFKLKSSLDSGLLDWENPVEITTNIVPFFNPEPTPINVKVIIAGSYFEIAELHNLDPLCDRSFYLRTDISSYFSIREHGKDYLSYIRSLVSYNGYLPVNDEAALRLLKFSCRQAESQKDFVLDENTLINIICEASGLAARKESAEITREIIEETLEHRIFRSNQSEESSSDFVRDKQMLLQTQGEVIGQINGLSVISTYAEDFEYGEPTRITATIHSGGEGDISDIEHKADLAGQIHTKAMMIINGYLTNTFGRDESIPVSANLVFEQSYNEIDGDSASLTGLCAILSAMSRKPIKQNLSLTGSLDQLGNVQPVGGLNEKIEGFYRICKIQGITGTQGVIIPESNRQSLVLNDEIVNAVKNGSFHIYPVKTVDEAVELLTGIKAGLIEGRRKADNDQQNSSSGEAETGNQETTLYNIIREYLDSLGEQETRVRKQGFFARIFGK</sequence>
<dbReference type="EC" id="3.4.21.53" evidence="2"/>
<organism evidence="4 5">
    <name type="scientific">Ruminobacter amylophilus</name>
    <dbReference type="NCBI Taxonomy" id="867"/>
    <lineage>
        <taxon>Bacteria</taxon>
        <taxon>Pseudomonadati</taxon>
        <taxon>Pseudomonadota</taxon>
        <taxon>Gammaproteobacteria</taxon>
        <taxon>Aeromonadales</taxon>
        <taxon>Succinivibrionaceae</taxon>
        <taxon>Ruminobacter</taxon>
    </lineage>
</organism>
<dbReference type="InterPro" id="IPR020568">
    <property type="entry name" value="Ribosomal_Su5_D2-typ_SF"/>
</dbReference>
<accession>A0A662ZEH0</accession>
<evidence type="ECO:0000256" key="1">
    <source>
        <dbReference type="ARBA" id="ARBA00022670"/>
    </source>
</evidence>
<dbReference type="RefSeq" id="WP_093140214.1">
    <property type="nucleotide sequence ID" value="NZ_FOXF01000003.1"/>
</dbReference>
<keyword evidence="2" id="KW-0378">Hydrolase</keyword>
<dbReference type="InterPro" id="IPR027417">
    <property type="entry name" value="P-loop_NTPase"/>
</dbReference>
<keyword evidence="1 2" id="KW-0645">Protease</keyword>
<proteinExistence type="inferred from homology"/>
<name>A0A662ZEH0_9GAMM</name>
<dbReference type="PRINTS" id="PR00830">
    <property type="entry name" value="ENDOLAPTASE"/>
</dbReference>
<keyword evidence="5" id="KW-1185">Reference proteome</keyword>
<dbReference type="GO" id="GO:0004252">
    <property type="term" value="F:serine-type endopeptidase activity"/>
    <property type="evidence" value="ECO:0007669"/>
    <property type="project" value="UniProtKB-UniRule"/>
</dbReference>
<dbReference type="GO" id="GO:0006508">
    <property type="term" value="P:proteolysis"/>
    <property type="evidence" value="ECO:0007669"/>
    <property type="project" value="UniProtKB-KW"/>
</dbReference>
<evidence type="ECO:0000313" key="4">
    <source>
        <dbReference type="EMBL" id="SFP04061.1"/>
    </source>
</evidence>
<dbReference type="InterPro" id="IPR027065">
    <property type="entry name" value="Lon_Prtase"/>
</dbReference>
<dbReference type="GO" id="GO:0004176">
    <property type="term" value="F:ATP-dependent peptidase activity"/>
    <property type="evidence" value="ECO:0007669"/>
    <property type="project" value="UniProtKB-UniRule"/>
</dbReference>
<dbReference type="Gene3D" id="3.40.50.300">
    <property type="entry name" value="P-loop containing nucleotide triphosphate hydrolases"/>
    <property type="match status" value="1"/>
</dbReference>
<dbReference type="EMBL" id="FOXF01000003">
    <property type="protein sequence ID" value="SFP04061.1"/>
    <property type="molecule type" value="Genomic_DNA"/>
</dbReference>
<reference evidence="4 5" key="1">
    <citation type="submission" date="2016-10" db="EMBL/GenBank/DDBJ databases">
        <authorList>
            <person name="Varghese N."/>
            <person name="Submissions S."/>
        </authorList>
    </citation>
    <scope>NUCLEOTIDE SEQUENCE [LARGE SCALE GENOMIC DNA]</scope>
    <source>
        <strain evidence="4 5">DSM 1361</strain>
    </source>
</reference>
<feature type="active site" evidence="2">
    <location>
        <position position="510"/>
    </location>
</feature>
<dbReference type="GO" id="GO:0030163">
    <property type="term" value="P:protein catabolic process"/>
    <property type="evidence" value="ECO:0007669"/>
    <property type="project" value="InterPro"/>
</dbReference>
<feature type="active site" evidence="2">
    <location>
        <position position="553"/>
    </location>
</feature>
<comment type="similarity">
    <text evidence="2">Belongs to the peptidase S16 family.</text>
</comment>
<dbReference type="Pfam" id="PF20436">
    <property type="entry name" value="LonB_AAA-LID"/>
    <property type="match status" value="1"/>
</dbReference>
<dbReference type="InterPro" id="IPR014721">
    <property type="entry name" value="Ribsml_uS5_D2-typ_fold_subgr"/>
</dbReference>
<comment type="catalytic activity">
    <reaction evidence="2">
        <text>Hydrolysis of proteins in presence of ATP.</text>
        <dbReference type="EC" id="3.4.21.53"/>
    </reaction>
</comment>
<dbReference type="Pfam" id="PF05362">
    <property type="entry name" value="Lon_C"/>
    <property type="match status" value="1"/>
</dbReference>
<dbReference type="Pfam" id="PF13654">
    <property type="entry name" value="AAA_32"/>
    <property type="match status" value="1"/>
</dbReference>
<evidence type="ECO:0000313" key="5">
    <source>
        <dbReference type="Proteomes" id="UP000243745"/>
    </source>
</evidence>
<keyword evidence="2" id="KW-0720">Serine protease</keyword>
<dbReference type="InterPro" id="IPR041699">
    <property type="entry name" value="AAA_32"/>
</dbReference>
<evidence type="ECO:0000259" key="3">
    <source>
        <dbReference type="PROSITE" id="PS51786"/>
    </source>
</evidence>
<gene>
    <name evidence="4" type="ORF">SAMN02910344_00275</name>
</gene>
<dbReference type="InterPro" id="IPR046843">
    <property type="entry name" value="LonB_AAA-LID"/>
</dbReference>
<dbReference type="AlphaFoldDB" id="A0A662ZEH0"/>
<dbReference type="OrthoDB" id="9758568at2"/>
<dbReference type="InterPro" id="IPR008269">
    <property type="entry name" value="Lon_proteolytic"/>
</dbReference>
<dbReference type="SUPFAM" id="SSF54211">
    <property type="entry name" value="Ribosomal protein S5 domain 2-like"/>
    <property type="match status" value="1"/>
</dbReference>
<dbReference type="Proteomes" id="UP000243745">
    <property type="component" value="Unassembled WGS sequence"/>
</dbReference>
<protein>
    <recommendedName>
        <fullName evidence="2">endopeptidase La</fullName>
        <ecNumber evidence="2">3.4.21.53</ecNumber>
    </recommendedName>
</protein>
<dbReference type="GO" id="GO:0005524">
    <property type="term" value="F:ATP binding"/>
    <property type="evidence" value="ECO:0007669"/>
    <property type="project" value="InterPro"/>
</dbReference>
<dbReference type="PANTHER" id="PTHR10046">
    <property type="entry name" value="ATP DEPENDENT LON PROTEASE FAMILY MEMBER"/>
    <property type="match status" value="1"/>
</dbReference>
<dbReference type="Gene3D" id="3.30.230.10">
    <property type="match status" value="1"/>
</dbReference>
<dbReference type="Gene3D" id="1.10.8.60">
    <property type="match status" value="1"/>
</dbReference>
<feature type="domain" description="Lon proteolytic" evidence="3">
    <location>
        <begin position="417"/>
        <end position="615"/>
    </location>
</feature>